<evidence type="ECO:0000256" key="8">
    <source>
        <dbReference type="ARBA" id="ARBA00030014"/>
    </source>
</evidence>
<feature type="compositionally biased region" description="Basic and acidic residues" evidence="10">
    <location>
        <begin position="77"/>
        <end position="89"/>
    </location>
</feature>
<evidence type="ECO:0000256" key="5">
    <source>
        <dbReference type="ARBA" id="ARBA00022763"/>
    </source>
</evidence>
<evidence type="ECO:0000256" key="10">
    <source>
        <dbReference type="SAM" id="MobiDB-lite"/>
    </source>
</evidence>
<name>A0AAD8APN7_DIPPU</name>
<evidence type="ECO:0000256" key="7">
    <source>
        <dbReference type="ARBA" id="ARBA00023242"/>
    </source>
</evidence>
<evidence type="ECO:0000256" key="3">
    <source>
        <dbReference type="ARBA" id="ARBA00013777"/>
    </source>
</evidence>
<comment type="subcellular location">
    <subcellularLocation>
        <location evidence="2">Cytoplasm</location>
        <location evidence="2">Perinuclear region</location>
    </subcellularLocation>
    <subcellularLocation>
        <location evidence="1">Nucleus</location>
    </subcellularLocation>
</comment>
<evidence type="ECO:0000256" key="1">
    <source>
        <dbReference type="ARBA" id="ARBA00004123"/>
    </source>
</evidence>
<evidence type="ECO:0000313" key="13">
    <source>
        <dbReference type="Proteomes" id="UP001233999"/>
    </source>
</evidence>
<dbReference type="InterPro" id="IPR031444">
    <property type="entry name" value="PCNA-AF_dom"/>
</dbReference>
<feature type="compositionally biased region" description="Polar residues" evidence="10">
    <location>
        <begin position="22"/>
        <end position="34"/>
    </location>
</feature>
<dbReference type="PANTHER" id="PTHR15679:SF8">
    <property type="entry name" value="PCNA-ASSOCIATED FACTOR"/>
    <property type="match status" value="1"/>
</dbReference>
<feature type="domain" description="PCNA-associated factor histone-like" evidence="11">
    <location>
        <begin position="1"/>
        <end position="87"/>
    </location>
</feature>
<comment type="caution">
    <text evidence="12">The sequence shown here is derived from an EMBL/GenBank/DDBJ whole genome shotgun (WGS) entry which is preliminary data.</text>
</comment>
<evidence type="ECO:0000313" key="12">
    <source>
        <dbReference type="EMBL" id="KAJ9601523.1"/>
    </source>
</evidence>
<dbReference type="GO" id="GO:0003682">
    <property type="term" value="F:chromatin binding"/>
    <property type="evidence" value="ECO:0007669"/>
    <property type="project" value="TreeGrafter"/>
</dbReference>
<protein>
    <recommendedName>
        <fullName evidence="3">PCNA-associated factor</fullName>
    </recommendedName>
    <alternativeName>
        <fullName evidence="8">PCNA-associated factor of 15 kDa</fullName>
    </alternativeName>
    <alternativeName>
        <fullName evidence="9">PCNA-clamp-associated factor</fullName>
    </alternativeName>
</protein>
<dbReference type="GO" id="GO:0019985">
    <property type="term" value="P:translesion synthesis"/>
    <property type="evidence" value="ECO:0007669"/>
    <property type="project" value="TreeGrafter"/>
</dbReference>
<sequence length="89" mass="9543">MVRTKAESSSVKASGAKAPRKVTTSAQTSNSATGASDGKGKQQNAGGNPYCPRETPPWQKEITKFFKTNPKQNENNTKMDEDHQEASGS</sequence>
<dbReference type="Pfam" id="PF15715">
    <property type="entry name" value="PAF"/>
    <property type="match status" value="1"/>
</dbReference>
<dbReference type="GO" id="GO:0005634">
    <property type="term" value="C:nucleus"/>
    <property type="evidence" value="ECO:0007669"/>
    <property type="project" value="UniProtKB-SubCell"/>
</dbReference>
<keyword evidence="5" id="KW-0227">DNA damage</keyword>
<evidence type="ECO:0000256" key="6">
    <source>
        <dbReference type="ARBA" id="ARBA00023204"/>
    </source>
</evidence>
<dbReference type="GO" id="GO:0048471">
    <property type="term" value="C:perinuclear region of cytoplasm"/>
    <property type="evidence" value="ECO:0007669"/>
    <property type="project" value="UniProtKB-SubCell"/>
</dbReference>
<keyword evidence="6" id="KW-0234">DNA repair</keyword>
<dbReference type="InterPro" id="IPR040444">
    <property type="entry name" value="PCNA-AF"/>
</dbReference>
<proteinExistence type="predicted"/>
<accession>A0AAD8APN7</accession>
<organism evidence="12 13">
    <name type="scientific">Diploptera punctata</name>
    <name type="common">Pacific beetle cockroach</name>
    <dbReference type="NCBI Taxonomy" id="6984"/>
    <lineage>
        <taxon>Eukaryota</taxon>
        <taxon>Metazoa</taxon>
        <taxon>Ecdysozoa</taxon>
        <taxon>Arthropoda</taxon>
        <taxon>Hexapoda</taxon>
        <taxon>Insecta</taxon>
        <taxon>Pterygota</taxon>
        <taxon>Neoptera</taxon>
        <taxon>Polyneoptera</taxon>
        <taxon>Dictyoptera</taxon>
        <taxon>Blattodea</taxon>
        <taxon>Blaberoidea</taxon>
        <taxon>Blaberidae</taxon>
        <taxon>Diplopterinae</taxon>
        <taxon>Diploptera</taxon>
    </lineage>
</organism>
<evidence type="ECO:0000256" key="2">
    <source>
        <dbReference type="ARBA" id="ARBA00004556"/>
    </source>
</evidence>
<dbReference type="Proteomes" id="UP001233999">
    <property type="component" value="Unassembled WGS sequence"/>
</dbReference>
<evidence type="ECO:0000256" key="4">
    <source>
        <dbReference type="ARBA" id="ARBA00022490"/>
    </source>
</evidence>
<dbReference type="EMBL" id="JASPKZ010000012">
    <property type="protein sequence ID" value="KAJ9601523.1"/>
    <property type="molecule type" value="Genomic_DNA"/>
</dbReference>
<dbReference type="GO" id="GO:0006281">
    <property type="term" value="P:DNA repair"/>
    <property type="evidence" value="ECO:0007669"/>
    <property type="project" value="UniProtKB-KW"/>
</dbReference>
<evidence type="ECO:0000259" key="11">
    <source>
        <dbReference type="Pfam" id="PF15715"/>
    </source>
</evidence>
<feature type="region of interest" description="Disordered" evidence="10">
    <location>
        <begin position="1"/>
        <end position="89"/>
    </location>
</feature>
<dbReference type="AlphaFoldDB" id="A0AAD8APN7"/>
<reference evidence="12" key="1">
    <citation type="journal article" date="2023" name="IScience">
        <title>Live-bearing cockroach genome reveals convergent evolutionary mechanisms linked to viviparity in insects and beyond.</title>
        <authorList>
            <person name="Fouks B."/>
            <person name="Harrison M.C."/>
            <person name="Mikhailova A.A."/>
            <person name="Marchal E."/>
            <person name="English S."/>
            <person name="Carruthers M."/>
            <person name="Jennings E.C."/>
            <person name="Chiamaka E.L."/>
            <person name="Frigard R.A."/>
            <person name="Pippel M."/>
            <person name="Attardo G.M."/>
            <person name="Benoit J.B."/>
            <person name="Bornberg-Bauer E."/>
            <person name="Tobe S.S."/>
        </authorList>
    </citation>
    <scope>NUCLEOTIDE SEQUENCE</scope>
    <source>
        <strain evidence="12">Stay&amp;Tobe</strain>
    </source>
</reference>
<dbReference type="GO" id="GO:0051726">
    <property type="term" value="P:regulation of cell cycle"/>
    <property type="evidence" value="ECO:0007669"/>
    <property type="project" value="InterPro"/>
</dbReference>
<gene>
    <name evidence="12" type="ORF">L9F63_000266</name>
</gene>
<keyword evidence="4" id="KW-0963">Cytoplasm</keyword>
<keyword evidence="13" id="KW-1185">Reference proteome</keyword>
<dbReference type="PANTHER" id="PTHR15679">
    <property type="entry name" value="PCNA-ASSOCIATED FACTOR"/>
    <property type="match status" value="1"/>
</dbReference>
<keyword evidence="7" id="KW-0539">Nucleus</keyword>
<reference evidence="12" key="2">
    <citation type="submission" date="2023-05" db="EMBL/GenBank/DDBJ databases">
        <authorList>
            <person name="Fouks B."/>
        </authorList>
    </citation>
    <scope>NUCLEOTIDE SEQUENCE</scope>
    <source>
        <strain evidence="12">Stay&amp;Tobe</strain>
        <tissue evidence="12">Testes</tissue>
    </source>
</reference>
<evidence type="ECO:0000256" key="9">
    <source>
        <dbReference type="ARBA" id="ARBA00031186"/>
    </source>
</evidence>